<organism evidence="3 4">
    <name type="scientific">Paracoccus benzoatiresistens</name>
    <dbReference type="NCBI Taxonomy" id="2997341"/>
    <lineage>
        <taxon>Bacteria</taxon>
        <taxon>Pseudomonadati</taxon>
        <taxon>Pseudomonadota</taxon>
        <taxon>Alphaproteobacteria</taxon>
        <taxon>Rhodobacterales</taxon>
        <taxon>Paracoccaceae</taxon>
        <taxon>Paracoccus</taxon>
    </lineage>
</organism>
<feature type="non-terminal residue" evidence="3">
    <location>
        <position position="180"/>
    </location>
</feature>
<dbReference type="PROSITE" id="PS51387">
    <property type="entry name" value="FAD_PCMH"/>
    <property type="match status" value="1"/>
</dbReference>
<dbReference type="PANTHER" id="PTHR11748:SF119">
    <property type="entry name" value="D-2-HYDROXYGLUTARATE DEHYDROGENASE"/>
    <property type="match status" value="1"/>
</dbReference>
<name>A0ABT4J8H6_9RHOB</name>
<keyword evidence="4" id="KW-1185">Reference proteome</keyword>
<evidence type="ECO:0000313" key="3">
    <source>
        <dbReference type="EMBL" id="MCZ0963403.1"/>
    </source>
</evidence>
<dbReference type="InterPro" id="IPR036318">
    <property type="entry name" value="FAD-bd_PCMH-like_sf"/>
</dbReference>
<dbReference type="Pfam" id="PF01565">
    <property type="entry name" value="FAD_binding_4"/>
    <property type="match status" value="1"/>
</dbReference>
<evidence type="ECO:0000256" key="1">
    <source>
        <dbReference type="ARBA" id="ARBA00022827"/>
    </source>
</evidence>
<dbReference type="InterPro" id="IPR016166">
    <property type="entry name" value="FAD-bd_PCMH"/>
</dbReference>
<evidence type="ECO:0000313" key="4">
    <source>
        <dbReference type="Proteomes" id="UP001149822"/>
    </source>
</evidence>
<comment type="caution">
    <text evidence="3">The sequence shown here is derived from an EMBL/GenBank/DDBJ whole genome shotgun (WGS) entry which is preliminary data.</text>
</comment>
<protein>
    <submittedName>
        <fullName evidence="3">FAD-binding oxidoreductase</fullName>
    </submittedName>
</protein>
<proteinExistence type="predicted"/>
<reference evidence="3" key="1">
    <citation type="submission" date="2022-12" db="EMBL/GenBank/DDBJ databases">
        <title>Paracoccus sp. EF6 isolated from a lake water.</title>
        <authorList>
            <person name="Liu H."/>
        </authorList>
    </citation>
    <scope>NUCLEOTIDE SEQUENCE</scope>
    <source>
        <strain evidence="3">EF6</strain>
    </source>
</reference>
<dbReference type="RefSeq" id="WP_268943480.1">
    <property type="nucleotide sequence ID" value="NZ_JAPTYD010000036.1"/>
</dbReference>
<dbReference type="Gene3D" id="3.30.465.10">
    <property type="match status" value="1"/>
</dbReference>
<keyword evidence="1" id="KW-0274">FAD</keyword>
<dbReference type="InterPro" id="IPR006094">
    <property type="entry name" value="Oxid_FAD_bind_N"/>
</dbReference>
<keyword evidence="1" id="KW-0285">Flavoprotein</keyword>
<sequence length="180" mass="18843">MTDALRAAGFRGEIETDSALRAAMSTDNSVYQITPDLIAAPCDGQDVVRALAALEAPAFADVALTARGGGTGTNGQSLNRGLVLDMRRHMNRVLEINATEGWADVEPGVVLDALNDALRPHGWFFAPETSTSTRCTIGGMVSTDASGKGSRIYGKTSDNILGLEIARPQGLLSSLAPTPD</sequence>
<dbReference type="SUPFAM" id="SSF56176">
    <property type="entry name" value="FAD-binding/transporter-associated domain-like"/>
    <property type="match status" value="1"/>
</dbReference>
<evidence type="ECO:0000259" key="2">
    <source>
        <dbReference type="PROSITE" id="PS51387"/>
    </source>
</evidence>
<accession>A0ABT4J8H6</accession>
<dbReference type="Proteomes" id="UP001149822">
    <property type="component" value="Unassembled WGS sequence"/>
</dbReference>
<dbReference type="PANTHER" id="PTHR11748">
    <property type="entry name" value="D-LACTATE DEHYDROGENASE"/>
    <property type="match status" value="1"/>
</dbReference>
<feature type="domain" description="FAD-binding PCMH-type" evidence="2">
    <location>
        <begin position="31"/>
        <end position="180"/>
    </location>
</feature>
<dbReference type="EMBL" id="JAPTYD010000036">
    <property type="protein sequence ID" value="MCZ0963403.1"/>
    <property type="molecule type" value="Genomic_DNA"/>
</dbReference>
<gene>
    <name evidence="3" type="ORF">OU682_17490</name>
</gene>
<dbReference type="InterPro" id="IPR016169">
    <property type="entry name" value="FAD-bd_PCMH_sub2"/>
</dbReference>